<dbReference type="AlphaFoldDB" id="A0A846YL60"/>
<sequence>MSGFQVLATDRYGFGAAISELVNVHPETACQGRACVIHAPTDHHMRAWTLLWRDDRGIFERLCPEHGIGHPDPDQYAYWEETGQLANTIHGCCGCCARKEPEHGPAL</sequence>
<proteinExistence type="predicted"/>
<name>A0A846YL60_9NOCA</name>
<reference evidence="1 2" key="1">
    <citation type="submission" date="2020-04" db="EMBL/GenBank/DDBJ databases">
        <title>MicrobeNet Type strains.</title>
        <authorList>
            <person name="Nicholson A.C."/>
        </authorList>
    </citation>
    <scope>NUCLEOTIDE SEQUENCE [LARGE SCALE GENOMIC DNA]</scope>
    <source>
        <strain evidence="1 2">JCM 3332</strain>
    </source>
</reference>
<comment type="caution">
    <text evidence="1">The sequence shown here is derived from an EMBL/GenBank/DDBJ whole genome shotgun (WGS) entry which is preliminary data.</text>
</comment>
<dbReference type="Proteomes" id="UP000570678">
    <property type="component" value="Unassembled WGS sequence"/>
</dbReference>
<protein>
    <submittedName>
        <fullName evidence="1">Uncharacterized protein</fullName>
    </submittedName>
</protein>
<evidence type="ECO:0000313" key="2">
    <source>
        <dbReference type="Proteomes" id="UP000570678"/>
    </source>
</evidence>
<accession>A0A846YL60</accession>
<keyword evidence="2" id="KW-1185">Reference proteome</keyword>
<dbReference type="RefSeq" id="WP_062979936.1">
    <property type="nucleotide sequence ID" value="NZ_JAAXOT010000022.1"/>
</dbReference>
<dbReference type="EMBL" id="JAAXOT010000022">
    <property type="protein sequence ID" value="NKY60376.1"/>
    <property type="molecule type" value="Genomic_DNA"/>
</dbReference>
<evidence type="ECO:0000313" key="1">
    <source>
        <dbReference type="EMBL" id="NKY60376.1"/>
    </source>
</evidence>
<organism evidence="1 2">
    <name type="scientific">Nocardia flavorosea</name>
    <dbReference type="NCBI Taxonomy" id="53429"/>
    <lineage>
        <taxon>Bacteria</taxon>
        <taxon>Bacillati</taxon>
        <taxon>Actinomycetota</taxon>
        <taxon>Actinomycetes</taxon>
        <taxon>Mycobacteriales</taxon>
        <taxon>Nocardiaceae</taxon>
        <taxon>Nocardia</taxon>
    </lineage>
</organism>
<gene>
    <name evidence="1" type="ORF">HGA15_30425</name>
</gene>